<evidence type="ECO:0000259" key="3">
    <source>
        <dbReference type="PROSITE" id="PS51746"/>
    </source>
</evidence>
<evidence type="ECO:0000259" key="2">
    <source>
        <dbReference type="PROSITE" id="PS50937"/>
    </source>
</evidence>
<dbReference type="InterPro" id="IPR036457">
    <property type="entry name" value="PPM-type-like_dom_sf"/>
</dbReference>
<feature type="domain" description="PPM-type phosphatase" evidence="3">
    <location>
        <begin position="124"/>
        <end position="346"/>
    </location>
</feature>
<dbReference type="InterPro" id="IPR009061">
    <property type="entry name" value="DNA-bd_dom_put_sf"/>
</dbReference>
<evidence type="ECO:0000256" key="1">
    <source>
        <dbReference type="ARBA" id="ARBA00023125"/>
    </source>
</evidence>
<evidence type="ECO:0000313" key="4">
    <source>
        <dbReference type="EMBL" id="GIE22027.1"/>
    </source>
</evidence>
<organism evidence="4 5">
    <name type="scientific">Winogradskya humida</name>
    <dbReference type="NCBI Taxonomy" id="113566"/>
    <lineage>
        <taxon>Bacteria</taxon>
        <taxon>Bacillati</taxon>
        <taxon>Actinomycetota</taxon>
        <taxon>Actinomycetes</taxon>
        <taxon>Micromonosporales</taxon>
        <taxon>Micromonosporaceae</taxon>
        <taxon>Winogradskya</taxon>
    </lineage>
</organism>
<dbReference type="Pfam" id="PF13672">
    <property type="entry name" value="PP2C_2"/>
    <property type="match status" value="1"/>
</dbReference>
<dbReference type="CDD" id="cd01107">
    <property type="entry name" value="HTH_BmrR"/>
    <property type="match status" value="1"/>
</dbReference>
<dbReference type="SMART" id="SM00332">
    <property type="entry name" value="PP2Cc"/>
    <property type="match status" value="1"/>
</dbReference>
<reference evidence="4 5" key="1">
    <citation type="submission" date="2021-01" db="EMBL/GenBank/DDBJ databases">
        <title>Whole genome shotgun sequence of Actinoplanes humidus NBRC 14915.</title>
        <authorList>
            <person name="Komaki H."/>
            <person name="Tamura T."/>
        </authorList>
    </citation>
    <scope>NUCLEOTIDE SEQUENCE [LARGE SCALE GENOMIC DNA]</scope>
    <source>
        <strain evidence="4 5">NBRC 14915</strain>
    </source>
</reference>
<accession>A0ABQ3ZV32</accession>
<dbReference type="EMBL" id="BOMN01000064">
    <property type="protein sequence ID" value="GIE22027.1"/>
    <property type="molecule type" value="Genomic_DNA"/>
</dbReference>
<evidence type="ECO:0008006" key="6">
    <source>
        <dbReference type="Google" id="ProtNLM"/>
    </source>
</evidence>
<dbReference type="InterPro" id="IPR000551">
    <property type="entry name" value="MerR-type_HTH_dom"/>
</dbReference>
<dbReference type="InterPro" id="IPR001932">
    <property type="entry name" value="PPM-type_phosphatase-like_dom"/>
</dbReference>
<name>A0ABQ3ZV32_9ACTN</name>
<dbReference type="PROSITE" id="PS50937">
    <property type="entry name" value="HTH_MERR_2"/>
    <property type="match status" value="1"/>
</dbReference>
<dbReference type="SUPFAM" id="SSF81606">
    <property type="entry name" value="PP2C-like"/>
    <property type="match status" value="1"/>
</dbReference>
<dbReference type="Pfam" id="PF13411">
    <property type="entry name" value="MerR_1"/>
    <property type="match status" value="1"/>
</dbReference>
<gene>
    <name evidence="4" type="ORF">Ahu01nite_051290</name>
</gene>
<keyword evidence="5" id="KW-1185">Reference proteome</keyword>
<sequence length="349" mass="37186">MHMRLVTIGAFARAARLSPKALRLYDELGLLPPAAVDADTGYRYYDPAQLDRARLVAWLRRLDMPLARIRSVCSLPAAEAAAAIATFMAEAEAELAARSRLATFLTDYLTGKGAPMPDTNPTLGLRFATGCEIGKVRETNQDFAYAASTLLAVADGAGPHGAEASTLAVNTLRTVPTAEPSLEALTTALHDADEAIRALPGGEPRPITTLTALIWSGTRIAVAHIGDTRAYLLRSGHLSRFTDDHSYAQHLVDTGDLPPGDLLNHPQRALLMRALGSSGEADLSLRTALPGDRYLLCTDGLWTTVPHPDLHTHLRTDSPQQAIDNLMSAAHEAGAPDNIACVVADVVPA</sequence>
<dbReference type="SUPFAM" id="SSF46955">
    <property type="entry name" value="Putative DNA-binding domain"/>
    <property type="match status" value="1"/>
</dbReference>
<dbReference type="Gene3D" id="1.10.1660.10">
    <property type="match status" value="1"/>
</dbReference>
<protein>
    <recommendedName>
        <fullName evidence="6">Serine/threonine protein phosphatase PrpC</fullName>
    </recommendedName>
</protein>
<dbReference type="PROSITE" id="PS51746">
    <property type="entry name" value="PPM_2"/>
    <property type="match status" value="1"/>
</dbReference>
<proteinExistence type="predicted"/>
<dbReference type="InterPro" id="IPR047057">
    <property type="entry name" value="MerR_fam"/>
</dbReference>
<dbReference type="Proteomes" id="UP000603200">
    <property type="component" value="Unassembled WGS sequence"/>
</dbReference>
<dbReference type="PANTHER" id="PTHR30204:SF97">
    <property type="entry name" value="MERR FAMILY REGULATORY PROTEIN"/>
    <property type="match status" value="1"/>
</dbReference>
<dbReference type="SMART" id="SM00422">
    <property type="entry name" value="HTH_MERR"/>
    <property type="match status" value="1"/>
</dbReference>
<comment type="caution">
    <text evidence="4">The sequence shown here is derived from an EMBL/GenBank/DDBJ whole genome shotgun (WGS) entry which is preliminary data.</text>
</comment>
<dbReference type="PANTHER" id="PTHR30204">
    <property type="entry name" value="REDOX-CYCLING DRUG-SENSING TRANSCRIPTIONAL ACTIVATOR SOXR"/>
    <property type="match status" value="1"/>
</dbReference>
<evidence type="ECO:0000313" key="5">
    <source>
        <dbReference type="Proteomes" id="UP000603200"/>
    </source>
</evidence>
<feature type="domain" description="HTH merR-type" evidence="2">
    <location>
        <begin position="5"/>
        <end position="75"/>
    </location>
</feature>
<dbReference type="CDD" id="cd00143">
    <property type="entry name" value="PP2Cc"/>
    <property type="match status" value="1"/>
</dbReference>
<dbReference type="PROSITE" id="PS00552">
    <property type="entry name" value="HTH_MERR_1"/>
    <property type="match status" value="1"/>
</dbReference>
<keyword evidence="1" id="KW-0238">DNA-binding</keyword>
<dbReference type="SMART" id="SM00331">
    <property type="entry name" value="PP2C_SIG"/>
    <property type="match status" value="1"/>
</dbReference>
<dbReference type="Gene3D" id="3.60.40.10">
    <property type="entry name" value="PPM-type phosphatase domain"/>
    <property type="match status" value="1"/>
</dbReference>